<dbReference type="GO" id="GO:0005737">
    <property type="term" value="C:cytoplasm"/>
    <property type="evidence" value="ECO:0007669"/>
    <property type="project" value="InterPro"/>
</dbReference>
<sequence>MSAAGLVPYTVSAGVAAVGENGRMPQLRIALAQINPTVGDLPGNIELTLEWTRKAVEAGANVVVFPEMSLTGYPVEDLALRETFGKASSRALEDLAHRLAEAGLGDVLTYVGYLDLDDAGPRDAAAALYRGEVVARQYKHHLPNYGVFDERRYFIPGETLDVVRLHGVDIGMVICEDLWQDGGPISALGAAGVDLVVAPNASPYERSKDDIRLPLVARRASEAGAPVVYTNQVGGQDDLVFDGDSIVVAADGELLARAPQFTEHLLVLDLDLQVGGHVADGELAGLHVRRTVLSAAPLPAYRPEPAPVISEPLSDEAEVWSALVLGLRDYARKNGFGSVTFGFSGGIDSAVVAALAVDALGPDAVHGVAMPSKYSSEHSQSDAAELARRLGCHFRVEPVADMVAVYVDQLKLAGTGLAEENIQARTRGMLLMALSNLEGHLVLATGNKTELAVGYSTIYGDAVGGFAPIKDLFKTHVWQLAHWRNAEAEKRGETAPIPENSISKPPSAELRPDQLDSDSLPDYALLDDILDDYVEGDRGFGDLLAAGFDPEVIDRVVRMVDKAEYKRRQYPPGTKITFKAFGRDRRLPITNAWREGH</sequence>
<evidence type="ECO:0000256" key="6">
    <source>
        <dbReference type="ARBA" id="ARBA00023027"/>
    </source>
</evidence>
<organism evidence="13 14">
    <name type="scientific">Amycolatopsis marina</name>
    <dbReference type="NCBI Taxonomy" id="490629"/>
    <lineage>
        <taxon>Bacteria</taxon>
        <taxon>Bacillati</taxon>
        <taxon>Actinomycetota</taxon>
        <taxon>Actinomycetes</taxon>
        <taxon>Pseudonocardiales</taxon>
        <taxon>Pseudonocardiaceae</taxon>
        <taxon>Amycolatopsis</taxon>
    </lineage>
</organism>
<evidence type="ECO:0000256" key="1">
    <source>
        <dbReference type="ARBA" id="ARBA00005188"/>
    </source>
</evidence>
<proteinExistence type="inferred from homology"/>
<dbReference type="InterPro" id="IPR003010">
    <property type="entry name" value="C-N_Hydrolase"/>
</dbReference>
<feature type="binding site" evidence="7">
    <location>
        <position position="450"/>
    </location>
    <ligand>
        <name>deamido-NAD(+)</name>
        <dbReference type="ChEBI" id="CHEBI:58437"/>
        <note>ligand shared between two neighboring subunits</note>
    </ligand>
</feature>
<keyword evidence="6 7" id="KW-0520">NAD</keyword>
<keyword evidence="14" id="KW-1185">Reference proteome</keyword>
<dbReference type="NCBIfam" id="NF010588">
    <property type="entry name" value="PRK13981.1"/>
    <property type="match status" value="1"/>
</dbReference>
<dbReference type="PROSITE" id="PS50263">
    <property type="entry name" value="CN_HYDROLASE"/>
    <property type="match status" value="1"/>
</dbReference>
<dbReference type="InterPro" id="IPR036526">
    <property type="entry name" value="C-N_Hydrolase_sf"/>
</dbReference>
<feature type="binding site" evidence="7">
    <location>
        <position position="445"/>
    </location>
    <ligand>
        <name>ATP</name>
        <dbReference type="ChEBI" id="CHEBI:30616"/>
    </ligand>
</feature>
<dbReference type="Gene3D" id="3.60.110.10">
    <property type="entry name" value="Carbon-nitrogen hydrolase"/>
    <property type="match status" value="1"/>
</dbReference>
<feature type="binding site" evidence="7">
    <location>
        <position position="421"/>
    </location>
    <ligand>
        <name>deamido-NAD(+)</name>
        <dbReference type="ChEBI" id="CHEBI:58437"/>
        <note>ligand shared between two neighboring subunits</note>
    </ligand>
</feature>
<dbReference type="CDD" id="cd00553">
    <property type="entry name" value="NAD_synthase"/>
    <property type="match status" value="1"/>
</dbReference>
<dbReference type="STRING" id="490629.SAMN05216266_1158"/>
<keyword evidence="4 7" id="KW-0547">Nucleotide-binding</keyword>
<comment type="similarity">
    <text evidence="10">Belongs to the NAD synthetase family.</text>
</comment>
<feature type="active site" description="For glutaminase activity" evidence="7">
    <location>
        <position position="139"/>
    </location>
</feature>
<evidence type="ECO:0000256" key="5">
    <source>
        <dbReference type="ARBA" id="ARBA00022840"/>
    </source>
</evidence>
<dbReference type="GO" id="GO:0003952">
    <property type="term" value="F:NAD+ synthase (glutamine-hydrolyzing) activity"/>
    <property type="evidence" value="ECO:0007669"/>
    <property type="project" value="UniProtKB-UniRule"/>
</dbReference>
<evidence type="ECO:0000313" key="13">
    <source>
        <dbReference type="EMBL" id="SFB51038.1"/>
    </source>
</evidence>
<dbReference type="GO" id="GO:0005524">
    <property type="term" value="F:ATP binding"/>
    <property type="evidence" value="ECO:0007669"/>
    <property type="project" value="UniProtKB-UniRule"/>
</dbReference>
<dbReference type="InterPro" id="IPR014729">
    <property type="entry name" value="Rossmann-like_a/b/a_fold"/>
</dbReference>
<feature type="active site" description="Proton acceptor; for glutaminase activity" evidence="7">
    <location>
        <position position="67"/>
    </location>
</feature>
<reference evidence="14" key="1">
    <citation type="submission" date="2016-10" db="EMBL/GenBank/DDBJ databases">
        <authorList>
            <person name="Varghese N."/>
            <person name="Submissions S."/>
        </authorList>
    </citation>
    <scope>NUCLEOTIDE SEQUENCE [LARGE SCALE GENOMIC DNA]</scope>
    <source>
        <strain evidence="14">CGMCC 4.3568</strain>
    </source>
</reference>
<dbReference type="PANTHER" id="PTHR23090">
    <property type="entry name" value="NH 3 /GLUTAMINE-DEPENDENT NAD + SYNTHETASE"/>
    <property type="match status" value="1"/>
</dbReference>
<dbReference type="PIRSF" id="PIRSF006630">
    <property type="entry name" value="NADS_GAT"/>
    <property type="match status" value="1"/>
</dbReference>
<dbReference type="SUPFAM" id="SSF56317">
    <property type="entry name" value="Carbon-nitrogen hydrolase"/>
    <property type="match status" value="1"/>
</dbReference>
<dbReference type="PROSITE" id="PS00920">
    <property type="entry name" value="NITRIL_CHT_1"/>
    <property type="match status" value="1"/>
</dbReference>
<evidence type="ECO:0000256" key="7">
    <source>
        <dbReference type="HAMAP-Rule" id="MF_02090"/>
    </source>
</evidence>
<dbReference type="EMBL" id="FOKG01000015">
    <property type="protein sequence ID" value="SFB51038.1"/>
    <property type="molecule type" value="Genomic_DNA"/>
</dbReference>
<feature type="binding site" evidence="7">
    <location>
        <position position="566"/>
    </location>
    <ligand>
        <name>deamido-NAD(+)</name>
        <dbReference type="ChEBI" id="CHEBI:58437"/>
        <note>ligand shared between two neighboring subunits</note>
    </ligand>
</feature>
<dbReference type="InterPro" id="IPR000132">
    <property type="entry name" value="Nitrilase/CN_hydratase_CS"/>
</dbReference>
<evidence type="ECO:0000256" key="11">
    <source>
        <dbReference type="SAM" id="MobiDB-lite"/>
    </source>
</evidence>
<comment type="caution">
    <text evidence="7">Lacks conserved residue(s) required for the propagation of feature annotation.</text>
</comment>
<feature type="domain" description="CN hydrolase" evidence="12">
    <location>
        <begin position="27"/>
        <end position="272"/>
    </location>
</feature>
<dbReference type="SUPFAM" id="SSF52402">
    <property type="entry name" value="Adenine nucleotide alpha hydrolases-like"/>
    <property type="match status" value="1"/>
</dbReference>
<dbReference type="GO" id="GO:0004359">
    <property type="term" value="F:glutaminase activity"/>
    <property type="evidence" value="ECO:0007669"/>
    <property type="project" value="InterPro"/>
</dbReference>
<feature type="active site" description="Nucleophile; for glutaminase activity" evidence="7">
    <location>
        <position position="175"/>
    </location>
</feature>
<evidence type="ECO:0000256" key="2">
    <source>
        <dbReference type="ARBA" id="ARBA00007145"/>
    </source>
</evidence>
<dbReference type="InterPro" id="IPR003694">
    <property type="entry name" value="NAD_synthase"/>
</dbReference>
<dbReference type="UniPathway" id="UPA00253">
    <property type="reaction ID" value="UER00334"/>
</dbReference>
<feature type="binding site" evidence="7">
    <location>
        <position position="208"/>
    </location>
    <ligand>
        <name>L-glutamine</name>
        <dbReference type="ChEBI" id="CHEBI:58359"/>
    </ligand>
</feature>
<comment type="pathway">
    <text evidence="1 7 8">Cofactor biosynthesis; NAD(+) biosynthesis; NAD(+) from deamido-NAD(+) (L-Gln route): step 1/1.</text>
</comment>
<feature type="region of interest" description="Disordered" evidence="11">
    <location>
        <begin position="489"/>
        <end position="514"/>
    </location>
</feature>
<evidence type="ECO:0000256" key="3">
    <source>
        <dbReference type="ARBA" id="ARBA00022598"/>
    </source>
</evidence>
<dbReference type="EC" id="6.3.5.1" evidence="7 8"/>
<accession>A0A1I1BQM4</accession>
<gene>
    <name evidence="7" type="primary">nadE</name>
    <name evidence="13" type="ORF">SAMN05216266_1158</name>
</gene>
<dbReference type="Gene3D" id="3.40.50.620">
    <property type="entry name" value="HUPs"/>
    <property type="match status" value="1"/>
</dbReference>
<feature type="binding site" evidence="7">
    <location>
        <position position="202"/>
    </location>
    <ligand>
        <name>L-glutamine</name>
        <dbReference type="ChEBI" id="CHEBI:58359"/>
    </ligand>
</feature>
<dbReference type="Proteomes" id="UP000243799">
    <property type="component" value="Unassembled WGS sequence"/>
</dbReference>
<dbReference type="Pfam" id="PF02540">
    <property type="entry name" value="NAD_synthase"/>
    <property type="match status" value="1"/>
</dbReference>
<dbReference type="NCBIfam" id="TIGR00552">
    <property type="entry name" value="nadE"/>
    <property type="match status" value="1"/>
</dbReference>
<feature type="binding site" evidence="7">
    <location>
        <begin position="342"/>
        <end position="349"/>
    </location>
    <ligand>
        <name>ATP</name>
        <dbReference type="ChEBI" id="CHEBI:30616"/>
    </ligand>
</feature>
<dbReference type="GO" id="GO:0008795">
    <property type="term" value="F:NAD+ synthase activity"/>
    <property type="evidence" value="ECO:0007669"/>
    <property type="project" value="UniProtKB-UniRule"/>
</dbReference>
<comment type="similarity">
    <text evidence="2 7 8">In the C-terminal section; belongs to the NAD synthetase family.</text>
</comment>
<dbReference type="Pfam" id="PF00795">
    <property type="entry name" value="CN_hydrolase"/>
    <property type="match status" value="1"/>
</dbReference>
<dbReference type="AlphaFoldDB" id="A0A1I1BQM4"/>
<comment type="function">
    <text evidence="7">Catalyzes the ATP-dependent amidation of deamido-NAD to form NAD. Uses L-glutamine as a nitrogen source.</text>
</comment>
<evidence type="ECO:0000313" key="14">
    <source>
        <dbReference type="Proteomes" id="UP000243799"/>
    </source>
</evidence>
<evidence type="ECO:0000256" key="8">
    <source>
        <dbReference type="PIRNR" id="PIRNR006630"/>
    </source>
</evidence>
<dbReference type="HAMAP" id="MF_02090">
    <property type="entry name" value="NadE_glutamine_dep"/>
    <property type="match status" value="1"/>
</dbReference>
<feature type="binding site" evidence="7">
    <location>
        <position position="145"/>
    </location>
    <ligand>
        <name>L-glutamine</name>
        <dbReference type="ChEBI" id="CHEBI:58359"/>
    </ligand>
</feature>
<dbReference type="GO" id="GO:0000257">
    <property type="term" value="F:nitrilase activity"/>
    <property type="evidence" value="ECO:0007669"/>
    <property type="project" value="UniProtKB-ARBA"/>
</dbReference>
<dbReference type="PANTHER" id="PTHR23090:SF9">
    <property type="entry name" value="GLUTAMINE-DEPENDENT NAD(+) SYNTHETASE"/>
    <property type="match status" value="1"/>
</dbReference>
<comment type="catalytic activity">
    <reaction evidence="7 8">
        <text>deamido-NAD(+) + L-glutamine + ATP + H2O = L-glutamate + AMP + diphosphate + NAD(+) + H(+)</text>
        <dbReference type="Rhea" id="RHEA:24384"/>
        <dbReference type="ChEBI" id="CHEBI:15377"/>
        <dbReference type="ChEBI" id="CHEBI:15378"/>
        <dbReference type="ChEBI" id="CHEBI:29985"/>
        <dbReference type="ChEBI" id="CHEBI:30616"/>
        <dbReference type="ChEBI" id="CHEBI:33019"/>
        <dbReference type="ChEBI" id="CHEBI:57540"/>
        <dbReference type="ChEBI" id="CHEBI:58359"/>
        <dbReference type="ChEBI" id="CHEBI:58437"/>
        <dbReference type="ChEBI" id="CHEBI:456215"/>
        <dbReference type="EC" id="6.3.5.1"/>
    </reaction>
</comment>
<keyword evidence="5 7" id="KW-0067">ATP-binding</keyword>
<dbReference type="InterPro" id="IPR022310">
    <property type="entry name" value="NAD/GMP_synthase"/>
</dbReference>
<protein>
    <recommendedName>
        <fullName evidence="7 8">Glutamine-dependent NAD(+) synthetase</fullName>
        <ecNumber evidence="7 8">6.3.5.1</ecNumber>
    </recommendedName>
    <alternativeName>
        <fullName evidence="7 8">NAD(+) synthase [glutamine-hydrolyzing]</fullName>
    </alternativeName>
</protein>
<keyword evidence="3 7" id="KW-0436">Ligase</keyword>
<evidence type="ECO:0000256" key="4">
    <source>
        <dbReference type="ARBA" id="ARBA00022741"/>
    </source>
</evidence>
<dbReference type="InterPro" id="IPR014445">
    <property type="entry name" value="Gln-dep_NAD_synthase"/>
</dbReference>
<evidence type="ECO:0000259" key="12">
    <source>
        <dbReference type="PROSITE" id="PS50263"/>
    </source>
</evidence>
<evidence type="ECO:0000256" key="9">
    <source>
        <dbReference type="PROSITE-ProRule" id="PRU10139"/>
    </source>
</evidence>
<dbReference type="CDD" id="cd07570">
    <property type="entry name" value="GAT_Gln-NAD-synth"/>
    <property type="match status" value="1"/>
</dbReference>
<name>A0A1I1BQM4_9PSEU</name>
<feature type="active site" description="Proton acceptor" evidence="9">
    <location>
        <position position="67"/>
    </location>
</feature>
<dbReference type="GO" id="GO:0009435">
    <property type="term" value="P:NAD+ biosynthetic process"/>
    <property type="evidence" value="ECO:0007669"/>
    <property type="project" value="UniProtKB-UniRule"/>
</dbReference>
<dbReference type="FunFam" id="3.40.50.620:FF:000106">
    <property type="entry name" value="Glutamine-dependent NAD(+) synthetase"/>
    <property type="match status" value="1"/>
</dbReference>
<evidence type="ECO:0000256" key="10">
    <source>
        <dbReference type="RuleBase" id="RU003811"/>
    </source>
</evidence>